<proteinExistence type="predicted"/>
<dbReference type="KEGG" id="nch:A0U93_13530"/>
<sequence length="71" mass="8084">MVRYATLDSLYLAIKNGEIDLSANLPTFGGDEPIDVPEIWSWDPYRFMTGTCAADLILIPRDEWEGDVKYD</sequence>
<dbReference type="RefSeq" id="WP_077807821.1">
    <property type="nucleotide sequence ID" value="NZ_BJXS01000001.1"/>
</dbReference>
<keyword evidence="2" id="KW-1185">Reference proteome</keyword>
<dbReference type="Proteomes" id="UP000188604">
    <property type="component" value="Chromosome"/>
</dbReference>
<reference evidence="1 2" key="1">
    <citation type="submission" date="2016-03" db="EMBL/GenBank/DDBJ databases">
        <title>Acetic acid bacteria sequencing.</title>
        <authorList>
            <person name="Brandt J."/>
            <person name="Jakob F."/>
            <person name="Vogel R.F."/>
        </authorList>
    </citation>
    <scope>NUCLEOTIDE SEQUENCE [LARGE SCALE GENOMIC DNA]</scope>
    <source>
        <strain evidence="1 2">NBRC 101099</strain>
    </source>
</reference>
<evidence type="ECO:0000313" key="1">
    <source>
        <dbReference type="EMBL" id="AQS88774.1"/>
    </source>
</evidence>
<organism evidence="1 2">
    <name type="scientific">Neoasaia chiangmaiensis</name>
    <dbReference type="NCBI Taxonomy" id="320497"/>
    <lineage>
        <taxon>Bacteria</taxon>
        <taxon>Pseudomonadati</taxon>
        <taxon>Pseudomonadota</taxon>
        <taxon>Alphaproteobacteria</taxon>
        <taxon>Acetobacterales</taxon>
        <taxon>Acetobacteraceae</taxon>
        <taxon>Neoasaia</taxon>
    </lineage>
</organism>
<accession>A0A1U9KSB9</accession>
<dbReference type="EMBL" id="CP014691">
    <property type="protein sequence ID" value="AQS88774.1"/>
    <property type="molecule type" value="Genomic_DNA"/>
</dbReference>
<evidence type="ECO:0000313" key="2">
    <source>
        <dbReference type="Proteomes" id="UP000188604"/>
    </source>
</evidence>
<name>A0A1U9KSB9_9PROT</name>
<dbReference type="AlphaFoldDB" id="A0A1U9KSB9"/>
<dbReference type="OrthoDB" id="7274630at2"/>
<protein>
    <submittedName>
        <fullName evidence="1">Uncharacterized protein</fullName>
    </submittedName>
</protein>
<gene>
    <name evidence="1" type="ORF">A0U93_13530</name>
</gene>